<name>A0ACC2NN93_9HYME</name>
<reference evidence="1" key="1">
    <citation type="submission" date="2023-04" db="EMBL/GenBank/DDBJ databases">
        <title>A chromosome-level genome assembly of the parasitoid wasp Eretmocerus hayati.</title>
        <authorList>
            <person name="Zhong Y."/>
            <person name="Liu S."/>
            <person name="Liu Y."/>
        </authorList>
    </citation>
    <scope>NUCLEOTIDE SEQUENCE</scope>
    <source>
        <strain evidence="1">ZJU_SS_LIU_2023</strain>
    </source>
</reference>
<evidence type="ECO:0000313" key="2">
    <source>
        <dbReference type="Proteomes" id="UP001239111"/>
    </source>
</evidence>
<accession>A0ACC2NN93</accession>
<protein>
    <submittedName>
        <fullName evidence="1">Uncharacterized protein</fullName>
    </submittedName>
</protein>
<dbReference type="Proteomes" id="UP001239111">
    <property type="component" value="Chromosome 3"/>
</dbReference>
<evidence type="ECO:0000313" key="1">
    <source>
        <dbReference type="EMBL" id="KAJ8671779.1"/>
    </source>
</evidence>
<comment type="caution">
    <text evidence="1">The sequence shown here is derived from an EMBL/GenBank/DDBJ whole genome shotgun (WGS) entry which is preliminary data.</text>
</comment>
<gene>
    <name evidence="1" type="ORF">QAD02_003038</name>
</gene>
<proteinExistence type="predicted"/>
<keyword evidence="2" id="KW-1185">Reference proteome</keyword>
<dbReference type="EMBL" id="CM056743">
    <property type="protein sequence ID" value="KAJ8671779.1"/>
    <property type="molecule type" value="Genomic_DNA"/>
</dbReference>
<organism evidence="1 2">
    <name type="scientific">Eretmocerus hayati</name>
    <dbReference type="NCBI Taxonomy" id="131215"/>
    <lineage>
        <taxon>Eukaryota</taxon>
        <taxon>Metazoa</taxon>
        <taxon>Ecdysozoa</taxon>
        <taxon>Arthropoda</taxon>
        <taxon>Hexapoda</taxon>
        <taxon>Insecta</taxon>
        <taxon>Pterygota</taxon>
        <taxon>Neoptera</taxon>
        <taxon>Endopterygota</taxon>
        <taxon>Hymenoptera</taxon>
        <taxon>Apocrita</taxon>
        <taxon>Proctotrupomorpha</taxon>
        <taxon>Chalcidoidea</taxon>
        <taxon>Aphelinidae</taxon>
        <taxon>Aphelininae</taxon>
        <taxon>Eretmocerus</taxon>
    </lineage>
</organism>
<sequence>MGHHQTRAETFLEYLSVDMIKQFPSDPMHQIYLGVVETLLEMMKELHDNPDVDFTIDYEGLKDTADSLSPWIPTEFTRRNVASTQNVAKWKATHSRFFPLYASINIMPHFMPKKYSRHFLKLTCAIRILCDPKLYRTHNEKADELLISFLEDFRKLYGSHRLVYNFHMLLHLAEEALEHGSLETFSAFPFENHMNVLEGFIRKQQQRLQQLYLNLTHKARHIEREKTHRYPQFVKCKNQTRNLPQGCHGWFGKVVLLDYELSTQLPNNISILGDGTIVQIDHFGWKEKEPVMIGKKFEITEDVPLYPLPSRMFNICIVEALSNAHEIWPISSILYKAVIMVYESANHVVPLLHILDE</sequence>